<gene>
    <name evidence="1" type="ORF">RIF25_12390</name>
</gene>
<evidence type="ECO:0000313" key="1">
    <source>
        <dbReference type="EMBL" id="MDS3861604.1"/>
    </source>
</evidence>
<dbReference type="EMBL" id="JAVMIP010000014">
    <property type="protein sequence ID" value="MDS3861604.1"/>
    <property type="molecule type" value="Genomic_DNA"/>
</dbReference>
<sequence>MARYTHNLTVALPREQVQDELADALRACDLEVLHQDKDYLVAREVPGRSALAQLVTVEILINDVPVEPEITRVNVVFKNEELPLSRNNHCSQIYRQVRQALTEERNWELIGSVSGI</sequence>
<accession>A0AAE4FSQ5</accession>
<proteinExistence type="predicted"/>
<dbReference type="RefSeq" id="WP_322878841.1">
    <property type="nucleotide sequence ID" value="NZ_JAVMIP010000014.1"/>
</dbReference>
<organism evidence="1 2">
    <name type="scientific">Pseudocalidococcus azoricus BACA0444</name>
    <dbReference type="NCBI Taxonomy" id="2918990"/>
    <lineage>
        <taxon>Bacteria</taxon>
        <taxon>Bacillati</taxon>
        <taxon>Cyanobacteriota</taxon>
        <taxon>Cyanophyceae</taxon>
        <taxon>Acaryochloridales</taxon>
        <taxon>Thermosynechococcaceae</taxon>
        <taxon>Pseudocalidococcus</taxon>
        <taxon>Pseudocalidococcus azoricus</taxon>
    </lineage>
</organism>
<name>A0AAE4FSQ5_9CYAN</name>
<comment type="caution">
    <text evidence="1">The sequence shown here is derived from an EMBL/GenBank/DDBJ whole genome shotgun (WGS) entry which is preliminary data.</text>
</comment>
<dbReference type="Proteomes" id="UP001268256">
    <property type="component" value="Unassembled WGS sequence"/>
</dbReference>
<dbReference type="AlphaFoldDB" id="A0AAE4FSQ5"/>
<reference evidence="2" key="1">
    <citation type="submission" date="2023-07" db="EMBL/GenBank/DDBJ databases">
        <authorList>
            <person name="Luz R."/>
            <person name="Cordeiro R."/>
            <person name="Fonseca A."/>
            <person name="Goncalves V."/>
        </authorList>
    </citation>
    <scope>NUCLEOTIDE SEQUENCE [LARGE SCALE GENOMIC DNA]</scope>
    <source>
        <strain evidence="2">BACA0444</strain>
    </source>
</reference>
<evidence type="ECO:0000313" key="2">
    <source>
        <dbReference type="Proteomes" id="UP001268256"/>
    </source>
</evidence>
<protein>
    <submittedName>
        <fullName evidence="1">Uncharacterized protein</fullName>
    </submittedName>
</protein>
<keyword evidence="2" id="KW-1185">Reference proteome</keyword>